<feature type="domain" description="NADP-dependent oxidoreductase" evidence="7">
    <location>
        <begin position="17"/>
        <end position="295"/>
    </location>
</feature>
<dbReference type="PANTHER" id="PTHR43827">
    <property type="entry name" value="2,5-DIKETO-D-GLUCONIC ACID REDUCTASE"/>
    <property type="match status" value="1"/>
</dbReference>
<dbReference type="InterPro" id="IPR018170">
    <property type="entry name" value="Aldo/ket_reductase_CS"/>
</dbReference>
<feature type="active site" description="Proton donor" evidence="4">
    <location>
        <position position="51"/>
    </location>
</feature>
<feature type="binding site" evidence="5">
    <location>
        <position position="113"/>
    </location>
    <ligand>
        <name>substrate</name>
    </ligand>
</feature>
<dbReference type="PROSITE" id="PS00062">
    <property type="entry name" value="ALDOKETO_REDUCTASE_2"/>
    <property type="match status" value="1"/>
</dbReference>
<dbReference type="PROSITE" id="PS00063">
    <property type="entry name" value="ALDOKETO_REDUCTASE_3"/>
    <property type="match status" value="1"/>
</dbReference>
<name>A0A834MD64_RHYFE</name>
<dbReference type="OrthoDB" id="416253at2759"/>
<evidence type="ECO:0000256" key="2">
    <source>
        <dbReference type="ARBA" id="ARBA00022857"/>
    </source>
</evidence>
<dbReference type="Pfam" id="PF00248">
    <property type="entry name" value="Aldo_ket_red"/>
    <property type="match status" value="1"/>
</dbReference>
<accession>A0A834MD64</accession>
<keyword evidence="9" id="KW-1185">Reference proteome</keyword>
<dbReference type="Gene3D" id="3.20.20.100">
    <property type="entry name" value="NADP-dependent oxidoreductase domain"/>
    <property type="match status" value="1"/>
</dbReference>
<dbReference type="InterPro" id="IPR036812">
    <property type="entry name" value="NAD(P)_OxRdtase_dom_sf"/>
</dbReference>
<dbReference type="FunFam" id="3.20.20.100:FF:000006">
    <property type="entry name" value="Aldo-keto reductase family 1 member A1"/>
    <property type="match status" value="1"/>
</dbReference>
<dbReference type="AlphaFoldDB" id="A0A834MD64"/>
<keyword evidence="2" id="KW-0521">NADP</keyword>
<evidence type="ECO:0000256" key="5">
    <source>
        <dbReference type="PIRSR" id="PIRSR000097-2"/>
    </source>
</evidence>
<evidence type="ECO:0000313" key="8">
    <source>
        <dbReference type="EMBL" id="KAF7280226.1"/>
    </source>
</evidence>
<dbReference type="GO" id="GO:0016491">
    <property type="term" value="F:oxidoreductase activity"/>
    <property type="evidence" value="ECO:0007669"/>
    <property type="project" value="UniProtKB-KW"/>
</dbReference>
<protein>
    <recommendedName>
        <fullName evidence="7">NADP-dependent oxidoreductase domain-containing protein</fullName>
    </recommendedName>
</protein>
<evidence type="ECO:0000256" key="1">
    <source>
        <dbReference type="ARBA" id="ARBA00007905"/>
    </source>
</evidence>
<evidence type="ECO:0000313" key="9">
    <source>
        <dbReference type="Proteomes" id="UP000625711"/>
    </source>
</evidence>
<dbReference type="PROSITE" id="PS00798">
    <property type="entry name" value="ALDOKETO_REDUCTASE_1"/>
    <property type="match status" value="1"/>
</dbReference>
<comment type="caution">
    <text evidence="8">The sequence shown here is derived from an EMBL/GenBank/DDBJ whole genome shotgun (WGS) entry which is preliminary data.</text>
</comment>
<dbReference type="InterPro" id="IPR023210">
    <property type="entry name" value="NADP_OxRdtase_dom"/>
</dbReference>
<reference evidence="8" key="1">
    <citation type="submission" date="2020-08" db="EMBL/GenBank/DDBJ databases">
        <title>Genome sequencing and assembly of the red palm weevil Rhynchophorus ferrugineus.</title>
        <authorList>
            <person name="Dias G.B."/>
            <person name="Bergman C.M."/>
            <person name="Manee M."/>
        </authorList>
    </citation>
    <scope>NUCLEOTIDE SEQUENCE</scope>
    <source>
        <strain evidence="8">AA-2017</strain>
        <tissue evidence="8">Whole larva</tissue>
    </source>
</reference>
<dbReference type="Proteomes" id="UP000625711">
    <property type="component" value="Unassembled WGS sequence"/>
</dbReference>
<evidence type="ECO:0000256" key="4">
    <source>
        <dbReference type="PIRSR" id="PIRSR000097-1"/>
    </source>
</evidence>
<evidence type="ECO:0000259" key="7">
    <source>
        <dbReference type="Pfam" id="PF00248"/>
    </source>
</evidence>
<dbReference type="PANTHER" id="PTHR43827:SF14">
    <property type="entry name" value="NADP-DEPENDENT OXIDOREDUCTASE DOMAIN-CONTAINING PROTEIN"/>
    <property type="match status" value="1"/>
</dbReference>
<evidence type="ECO:0000256" key="6">
    <source>
        <dbReference type="PIRSR" id="PIRSR000097-3"/>
    </source>
</evidence>
<keyword evidence="3" id="KW-0560">Oxidoreductase</keyword>
<gene>
    <name evidence="8" type="ORF">GWI33_006271</name>
</gene>
<dbReference type="InterPro" id="IPR020471">
    <property type="entry name" value="AKR"/>
</dbReference>
<comment type="similarity">
    <text evidence="1">Belongs to the aldo/keto reductase family.</text>
</comment>
<dbReference type="SUPFAM" id="SSF51430">
    <property type="entry name" value="NAD(P)-linked oxidoreductase"/>
    <property type="match status" value="1"/>
</dbReference>
<dbReference type="EMBL" id="JAACXV010000311">
    <property type="protein sequence ID" value="KAF7280226.1"/>
    <property type="molecule type" value="Genomic_DNA"/>
</dbReference>
<sequence length="324" mass="36636">MAIPSVKLLGGYDFPVVGLGTWQSDNEQALEDALNAALELGYRHIDTAYVYRNEHVIGRVLKEWLTSGKIKRDDLFITTKLPMEAINPDRVEQYIKKSLESLQLDYVDLYLIHFPICTKPRKPDSKEPIETEPTDHIAVWKKMEEQVDAGRTKTIGLSNFSIAQIDRVIKNSRIKPACLQVEIHTFFPQNELVKFAQDNGLVVVAYSPLANPSINKFYAKMGLPPKELPNMLTNGIISSIAKKHNKSNAQIMLKFLLQRNIVVIPKSVTATRLKENIDLFDFTLDGDDLTALRGLDQGEPARVCDFSFAKAFVSHPEWPFPARD</sequence>
<dbReference type="PIRSF" id="PIRSF000097">
    <property type="entry name" value="AKR"/>
    <property type="match status" value="1"/>
</dbReference>
<dbReference type="PRINTS" id="PR00069">
    <property type="entry name" value="ALDKETRDTASE"/>
</dbReference>
<feature type="site" description="Lowers pKa of active site Tyr" evidence="6">
    <location>
        <position position="80"/>
    </location>
</feature>
<organism evidence="8 9">
    <name type="scientific">Rhynchophorus ferrugineus</name>
    <name type="common">Red palm weevil</name>
    <name type="synonym">Curculio ferrugineus</name>
    <dbReference type="NCBI Taxonomy" id="354439"/>
    <lineage>
        <taxon>Eukaryota</taxon>
        <taxon>Metazoa</taxon>
        <taxon>Ecdysozoa</taxon>
        <taxon>Arthropoda</taxon>
        <taxon>Hexapoda</taxon>
        <taxon>Insecta</taxon>
        <taxon>Pterygota</taxon>
        <taxon>Neoptera</taxon>
        <taxon>Endopterygota</taxon>
        <taxon>Coleoptera</taxon>
        <taxon>Polyphaga</taxon>
        <taxon>Cucujiformia</taxon>
        <taxon>Curculionidae</taxon>
        <taxon>Dryophthorinae</taxon>
        <taxon>Rhynchophorus</taxon>
    </lineage>
</organism>
<proteinExistence type="inferred from homology"/>
<evidence type="ECO:0000256" key="3">
    <source>
        <dbReference type="ARBA" id="ARBA00023002"/>
    </source>
</evidence>